<dbReference type="SUPFAM" id="SSF55729">
    <property type="entry name" value="Acyl-CoA N-acyltransferases (Nat)"/>
    <property type="match status" value="1"/>
</dbReference>
<evidence type="ECO:0000313" key="5">
    <source>
        <dbReference type="Proteomes" id="UP000542813"/>
    </source>
</evidence>
<dbReference type="PROSITE" id="PS51186">
    <property type="entry name" value="GNAT"/>
    <property type="match status" value="1"/>
</dbReference>
<protein>
    <submittedName>
        <fullName evidence="4">Putative GNAT family acetyltransferase</fullName>
    </submittedName>
</protein>
<name>A0A7W9LNN5_9ACTN</name>
<dbReference type="AlphaFoldDB" id="A0A7W9LNN5"/>
<evidence type="ECO:0000259" key="3">
    <source>
        <dbReference type="PROSITE" id="PS51729"/>
    </source>
</evidence>
<feature type="domain" description="N-acetyltransferase" evidence="2">
    <location>
        <begin position="1"/>
        <end position="140"/>
    </location>
</feature>
<feature type="domain" description="N-acetyltransferase" evidence="3">
    <location>
        <begin position="37"/>
        <end position="123"/>
    </location>
</feature>
<evidence type="ECO:0000259" key="2">
    <source>
        <dbReference type="PROSITE" id="PS51186"/>
    </source>
</evidence>
<organism evidence="4 5">
    <name type="scientific">Jiangella mangrovi</name>
    <dbReference type="NCBI Taxonomy" id="1524084"/>
    <lineage>
        <taxon>Bacteria</taxon>
        <taxon>Bacillati</taxon>
        <taxon>Actinomycetota</taxon>
        <taxon>Actinomycetes</taxon>
        <taxon>Jiangellales</taxon>
        <taxon>Jiangellaceae</taxon>
        <taxon>Jiangella</taxon>
    </lineage>
</organism>
<dbReference type="InterPro" id="IPR000182">
    <property type="entry name" value="GNAT_dom"/>
</dbReference>
<sequence>MADNADDMVTLTSTDQDSDGPDQSGATTSDTEDIVITDNREGGVYEATVGGRTAAGLVYNQVGHRVVLLAASVLPEFRGQGVASKLIGGVLDELRRQGKTATVSCPFTAAFVNAHPEYADVLDPELPGSHTTTPGQGRGH</sequence>
<comment type="caution">
    <text evidence="4">The sequence shown here is derived from an EMBL/GenBank/DDBJ whole genome shotgun (WGS) entry which is preliminary data.</text>
</comment>
<evidence type="ECO:0000256" key="1">
    <source>
        <dbReference type="SAM" id="MobiDB-lite"/>
    </source>
</evidence>
<dbReference type="PROSITE" id="PS51729">
    <property type="entry name" value="GNAT_YJDJ"/>
    <property type="match status" value="1"/>
</dbReference>
<dbReference type="GO" id="GO:0016747">
    <property type="term" value="F:acyltransferase activity, transferring groups other than amino-acyl groups"/>
    <property type="evidence" value="ECO:0007669"/>
    <property type="project" value="InterPro"/>
</dbReference>
<dbReference type="RefSeq" id="WP_184826290.1">
    <property type="nucleotide sequence ID" value="NZ_JACHMM010000001.1"/>
</dbReference>
<dbReference type="InterPro" id="IPR016181">
    <property type="entry name" value="Acyl_CoA_acyltransferase"/>
</dbReference>
<proteinExistence type="predicted"/>
<dbReference type="CDD" id="cd04301">
    <property type="entry name" value="NAT_SF"/>
    <property type="match status" value="1"/>
</dbReference>
<dbReference type="PANTHER" id="PTHR31435">
    <property type="entry name" value="PROTEIN NATD1"/>
    <property type="match status" value="1"/>
</dbReference>
<feature type="region of interest" description="Disordered" evidence="1">
    <location>
        <begin position="1"/>
        <end position="38"/>
    </location>
</feature>
<dbReference type="InterPro" id="IPR031165">
    <property type="entry name" value="GNAT_YJDJ"/>
</dbReference>
<dbReference type="Gene3D" id="3.40.630.30">
    <property type="match status" value="1"/>
</dbReference>
<dbReference type="Proteomes" id="UP000542813">
    <property type="component" value="Unassembled WGS sequence"/>
</dbReference>
<keyword evidence="5" id="KW-1185">Reference proteome</keyword>
<accession>A0A7W9LNN5</accession>
<gene>
    <name evidence="4" type="ORF">HD601_004892</name>
</gene>
<dbReference type="EMBL" id="JACHMM010000001">
    <property type="protein sequence ID" value="MBB5790317.1"/>
    <property type="molecule type" value="Genomic_DNA"/>
</dbReference>
<dbReference type="Pfam" id="PF14542">
    <property type="entry name" value="Acetyltransf_CG"/>
    <property type="match status" value="1"/>
</dbReference>
<dbReference type="PANTHER" id="PTHR31435:SF10">
    <property type="entry name" value="BSR4717 PROTEIN"/>
    <property type="match status" value="1"/>
</dbReference>
<dbReference type="InterPro" id="IPR045057">
    <property type="entry name" value="Gcn5-rel_NAT"/>
</dbReference>
<keyword evidence="4" id="KW-0808">Transferase</keyword>
<evidence type="ECO:0000313" key="4">
    <source>
        <dbReference type="EMBL" id="MBB5790317.1"/>
    </source>
</evidence>
<reference evidence="4 5" key="1">
    <citation type="submission" date="2020-08" db="EMBL/GenBank/DDBJ databases">
        <title>Sequencing the genomes of 1000 actinobacteria strains.</title>
        <authorList>
            <person name="Klenk H.-P."/>
        </authorList>
    </citation>
    <scope>NUCLEOTIDE SEQUENCE [LARGE SCALE GENOMIC DNA]</scope>
    <source>
        <strain evidence="4 5">DSM 102122</strain>
    </source>
</reference>